<evidence type="ECO:0000313" key="4">
    <source>
        <dbReference type="Proteomes" id="UP000029646"/>
    </source>
</evidence>
<comment type="caution">
    <text evidence="1">The sequence shown here is derived from an EMBL/GenBank/DDBJ whole genome shotgun (WGS) entry which is preliminary data.</text>
</comment>
<evidence type="ECO:0000313" key="1">
    <source>
        <dbReference type="EMBL" id="GAL66518.1"/>
    </source>
</evidence>
<accession>A0A090VRB1</accession>
<dbReference type="AlphaFoldDB" id="A0A090VRB1"/>
<evidence type="ECO:0000313" key="2">
    <source>
        <dbReference type="EMBL" id="GAL69776.1"/>
    </source>
</evidence>
<sequence length="41" mass="4910">MGLSKALKKQRCKCNMLLKQWRNSKKIKVNLVKLQQEPFCF</sequence>
<reference evidence="3 4" key="1">
    <citation type="journal article" date="2014" name="Genome Announc.">
        <title>Draft Genome Sequence of Marine Flavobacterium Jejuia pallidilutea Strain 11shimoA1 and Pigmentation Mutants.</title>
        <authorList>
            <person name="Takatani N."/>
            <person name="Nakanishi M."/>
            <person name="Meirelles P."/>
            <person name="Mino S."/>
            <person name="Suda W."/>
            <person name="Oshima K."/>
            <person name="Hattori M."/>
            <person name="Ohkuma M."/>
            <person name="Hosokawa M."/>
            <person name="Miyashita K."/>
            <person name="Thompson F.L."/>
            <person name="Niwa A."/>
            <person name="Sawabe T."/>
            <person name="Sawabe T."/>
        </authorList>
    </citation>
    <scope>NUCLEOTIDE SEQUENCE [LARGE SCALE GENOMIC DNA]</scope>
    <source>
        <strain evidence="1 3">JCM 19301</strain>
        <strain evidence="2">JCM 19302</strain>
        <strain evidence="4">JCM19302</strain>
    </source>
</reference>
<dbReference type="Proteomes" id="UP000029646">
    <property type="component" value="Unassembled WGS sequence"/>
</dbReference>
<evidence type="ECO:0000313" key="3">
    <source>
        <dbReference type="Proteomes" id="UP000029641"/>
    </source>
</evidence>
<protein>
    <submittedName>
        <fullName evidence="1">Uncharacterized protein</fullName>
    </submittedName>
</protein>
<organism evidence="1 3">
    <name type="scientific">Jejuia pallidilutea</name>
    <dbReference type="NCBI Taxonomy" id="504487"/>
    <lineage>
        <taxon>Bacteria</taxon>
        <taxon>Pseudomonadati</taxon>
        <taxon>Bacteroidota</taxon>
        <taxon>Flavobacteriia</taxon>
        <taxon>Flavobacteriales</taxon>
        <taxon>Flavobacteriaceae</taxon>
        <taxon>Jejuia</taxon>
    </lineage>
</organism>
<dbReference type="EMBL" id="BBNR01000005">
    <property type="protein sequence ID" value="GAL66518.1"/>
    <property type="molecule type" value="Genomic_DNA"/>
</dbReference>
<proteinExistence type="predicted"/>
<dbReference type="EMBL" id="BBNS01000003">
    <property type="protein sequence ID" value="GAL69776.1"/>
    <property type="molecule type" value="Genomic_DNA"/>
</dbReference>
<gene>
    <name evidence="1" type="ORF">JCM19301_2996</name>
    <name evidence="2" type="ORF">JCM19302_671</name>
</gene>
<name>A0A090VRB1_9FLAO</name>
<dbReference type="Proteomes" id="UP000029641">
    <property type="component" value="Unassembled WGS sequence"/>
</dbReference>